<proteinExistence type="predicted"/>
<dbReference type="AlphaFoldDB" id="A0A975NG01"/>
<dbReference type="EMBL" id="CP076134">
    <property type="protein sequence ID" value="QWG14438.1"/>
    <property type="molecule type" value="Genomic_DNA"/>
</dbReference>
<evidence type="ECO:0000313" key="1">
    <source>
        <dbReference type="EMBL" id="QWG14438.1"/>
    </source>
</evidence>
<organism evidence="1 2">
    <name type="scientific">Bradyrhizobium sediminis</name>
    <dbReference type="NCBI Taxonomy" id="2840469"/>
    <lineage>
        <taxon>Bacteria</taxon>
        <taxon>Pseudomonadati</taxon>
        <taxon>Pseudomonadota</taxon>
        <taxon>Alphaproteobacteria</taxon>
        <taxon>Hyphomicrobiales</taxon>
        <taxon>Nitrobacteraceae</taxon>
        <taxon>Bradyrhizobium</taxon>
    </lineage>
</organism>
<dbReference type="Proteomes" id="UP000680839">
    <property type="component" value="Chromosome"/>
</dbReference>
<evidence type="ECO:0000313" key="2">
    <source>
        <dbReference type="Proteomes" id="UP000680839"/>
    </source>
</evidence>
<gene>
    <name evidence="1" type="ORF">KMZ29_07140</name>
</gene>
<reference evidence="1" key="1">
    <citation type="submission" date="2021-06" db="EMBL/GenBank/DDBJ databases">
        <title>Bradyrhizobium sp. S2-20-1 Genome sequencing.</title>
        <authorList>
            <person name="Jin L."/>
        </authorList>
    </citation>
    <scope>NUCLEOTIDE SEQUENCE</scope>
    <source>
        <strain evidence="1">S2-20-1</strain>
    </source>
</reference>
<sequence>MLVAARLKQKARMYGHHPIDSKRGMPSRSKGLWRSLLALLCILGMFASFLQPALARAPSKAASAAFLQSHSVKGDKPCQRAALGALGMSCSVGTLVGLEIKASTVMEALHGKAGVVPFADKLLHVQWLAAPQFRPPRIGA</sequence>
<dbReference type="RefSeq" id="WP_215623058.1">
    <property type="nucleotide sequence ID" value="NZ_CP076134.1"/>
</dbReference>
<protein>
    <submittedName>
        <fullName evidence="1">Uncharacterized protein</fullName>
    </submittedName>
</protein>
<accession>A0A975NG01</accession>
<name>A0A975NG01_9BRAD</name>